<accession>A0AAV1PGA7</accession>
<dbReference type="InterPro" id="IPR012337">
    <property type="entry name" value="RNaseH-like_sf"/>
</dbReference>
<feature type="region of interest" description="Disordered" evidence="1">
    <location>
        <begin position="31"/>
        <end position="79"/>
    </location>
</feature>
<dbReference type="EMBL" id="CAWUFR010000168">
    <property type="protein sequence ID" value="CAK6970926.1"/>
    <property type="molecule type" value="Genomic_DNA"/>
</dbReference>
<keyword evidence="4" id="KW-1185">Reference proteome</keyword>
<sequence length="416" mass="46616">MNNAQNTQKDIHIQVQNPNGFHKMLKCSLTNKKLKPNNRTTMPAGTVDRQEKSVKSDRPSLSGVFEKQSSELSESRASGDRQRKILLEPYWYISATRPERKQSFVWSVQLQTKTSQSHRRKDALDAHMGSDHHAAAFQAHATLIKGHTVTTAFEPVLRVEHEAVVGGFKCLYWLVKHEIAHHTNYPALLELAELLGCDYFAKLKIRKSTNYRSHRMVDEMLEILASVIEAPILEDIRSSQAVGLEIDESTDVAVIKQLDVHVRYLDKEGALFSQFLDLVPLPDGKANTIVTAIRDLIHQKGIPQEKIFGLGTDGAAVMTGSQNGVAKQLCDTMPWLVTVHCAAHRLALVCKSASEKTPYMKTFRDHLQQLHLYFSNSANRTAVLKAAATTLGISDLKVKVKQTFTFPPGELEIIYI</sequence>
<evidence type="ECO:0000259" key="2">
    <source>
        <dbReference type="Pfam" id="PF14291"/>
    </source>
</evidence>
<comment type="caution">
    <text evidence="3">The sequence shown here is derived from an EMBL/GenBank/DDBJ whole genome shotgun (WGS) entry which is preliminary data.</text>
</comment>
<dbReference type="SUPFAM" id="SSF53098">
    <property type="entry name" value="Ribonuclease H-like"/>
    <property type="match status" value="1"/>
</dbReference>
<dbReference type="Pfam" id="PF14291">
    <property type="entry name" value="DUF4371"/>
    <property type="match status" value="1"/>
</dbReference>
<gene>
    <name evidence="3" type="ORF">FSCOSCO3_A030540</name>
</gene>
<dbReference type="InterPro" id="IPR025398">
    <property type="entry name" value="DUF4371"/>
</dbReference>
<dbReference type="PANTHER" id="PTHR46880">
    <property type="entry name" value="RAS-ASSOCIATING DOMAIN-CONTAINING PROTEIN"/>
    <property type="match status" value="1"/>
</dbReference>
<dbReference type="PANTHER" id="PTHR46880:SF5">
    <property type="entry name" value="DUF4371 DOMAIN-CONTAINING PROTEIN"/>
    <property type="match status" value="1"/>
</dbReference>
<feature type="compositionally biased region" description="Basic and acidic residues" evidence="1">
    <location>
        <begin position="48"/>
        <end position="58"/>
    </location>
</feature>
<dbReference type="Proteomes" id="UP001314229">
    <property type="component" value="Unassembled WGS sequence"/>
</dbReference>
<dbReference type="AlphaFoldDB" id="A0AAV1PGA7"/>
<organism evidence="3 4">
    <name type="scientific">Scomber scombrus</name>
    <name type="common">Atlantic mackerel</name>
    <name type="synonym">Scomber vernalis</name>
    <dbReference type="NCBI Taxonomy" id="13677"/>
    <lineage>
        <taxon>Eukaryota</taxon>
        <taxon>Metazoa</taxon>
        <taxon>Chordata</taxon>
        <taxon>Craniata</taxon>
        <taxon>Vertebrata</taxon>
        <taxon>Euteleostomi</taxon>
        <taxon>Actinopterygii</taxon>
        <taxon>Neopterygii</taxon>
        <taxon>Teleostei</taxon>
        <taxon>Neoteleostei</taxon>
        <taxon>Acanthomorphata</taxon>
        <taxon>Pelagiaria</taxon>
        <taxon>Scombriformes</taxon>
        <taxon>Scombridae</taxon>
        <taxon>Scomber</taxon>
    </lineage>
</organism>
<feature type="domain" description="DUF4371" evidence="2">
    <location>
        <begin position="218"/>
        <end position="324"/>
    </location>
</feature>
<protein>
    <submittedName>
        <fullName evidence="3">Zinc finger protein 862-like</fullName>
    </submittedName>
</protein>
<evidence type="ECO:0000313" key="3">
    <source>
        <dbReference type="EMBL" id="CAK6970926.1"/>
    </source>
</evidence>
<reference evidence="3 4" key="1">
    <citation type="submission" date="2024-01" db="EMBL/GenBank/DDBJ databases">
        <authorList>
            <person name="Alioto T."/>
            <person name="Alioto T."/>
            <person name="Gomez Garrido J."/>
        </authorList>
    </citation>
    <scope>NUCLEOTIDE SEQUENCE [LARGE SCALE GENOMIC DNA]</scope>
</reference>
<proteinExistence type="predicted"/>
<evidence type="ECO:0000256" key="1">
    <source>
        <dbReference type="SAM" id="MobiDB-lite"/>
    </source>
</evidence>
<name>A0AAV1PGA7_SCOSC</name>
<evidence type="ECO:0000313" key="4">
    <source>
        <dbReference type="Proteomes" id="UP001314229"/>
    </source>
</evidence>